<dbReference type="AlphaFoldDB" id="X6MNX2"/>
<organism evidence="1 2">
    <name type="scientific">Reticulomyxa filosa</name>
    <dbReference type="NCBI Taxonomy" id="46433"/>
    <lineage>
        <taxon>Eukaryota</taxon>
        <taxon>Sar</taxon>
        <taxon>Rhizaria</taxon>
        <taxon>Retaria</taxon>
        <taxon>Foraminifera</taxon>
        <taxon>Monothalamids</taxon>
        <taxon>Reticulomyxidae</taxon>
        <taxon>Reticulomyxa</taxon>
    </lineage>
</organism>
<accession>X6MNX2</accession>
<dbReference type="Proteomes" id="UP000023152">
    <property type="component" value="Unassembled WGS sequence"/>
</dbReference>
<proteinExistence type="predicted"/>
<gene>
    <name evidence="1" type="ORF">RFI_21814</name>
</gene>
<name>X6MNX2_RETFI</name>
<evidence type="ECO:0000313" key="1">
    <source>
        <dbReference type="EMBL" id="ETO15549.1"/>
    </source>
</evidence>
<keyword evidence="2" id="KW-1185">Reference proteome</keyword>
<evidence type="ECO:0000313" key="2">
    <source>
        <dbReference type="Proteomes" id="UP000023152"/>
    </source>
</evidence>
<protein>
    <submittedName>
        <fullName evidence="1">Uncharacterized protein</fullName>
    </submittedName>
</protein>
<dbReference type="EMBL" id="ASPP01019021">
    <property type="protein sequence ID" value="ETO15549.1"/>
    <property type="molecule type" value="Genomic_DNA"/>
</dbReference>
<sequence>MDDSLFPRTDCKKIVEEERKLLEKIILNTKEPWLERMKVFKRFQRWRLRRQQSKEGVLERMIFLPSFEAVSQLSEEVLPAKSKKKLITKLNNATKYKYTGGTKSYFGPRVMTEELADFRLLPPLKDSPIFQQNPDLFGKFVDLSIFTIRELGEFFFFFFLLSNMHISILWMMKEYGQLAFLEQKSVSSGEKSAVLTKGWDTRKRGYESGFDHENHPCFKHIQQRLNKRLHEQTNGIQVDQRAIEKWGGITNRERITDTTRPSVLWLKKKLDDGEADLNGHVQFENIYKDVDLYTNGSLLQTKAQLENKRGYVISKYAYDERQNKKIKELIEDMNSGKLGYLQWKMKGKDNREAHRLQKKRGKKFWHRSVAGAFRPRRFGMRRWGGEEKKKKKIQMRLFIVCLFLFNFPCAKCNKKGLLHK</sequence>
<reference evidence="1 2" key="1">
    <citation type="journal article" date="2013" name="Curr. Biol.">
        <title>The Genome of the Foraminiferan Reticulomyxa filosa.</title>
        <authorList>
            <person name="Glockner G."/>
            <person name="Hulsmann N."/>
            <person name="Schleicher M."/>
            <person name="Noegel A.A."/>
            <person name="Eichinger L."/>
            <person name="Gallinger C."/>
            <person name="Pawlowski J."/>
            <person name="Sierra R."/>
            <person name="Euteneuer U."/>
            <person name="Pillet L."/>
            <person name="Moustafa A."/>
            <person name="Platzer M."/>
            <person name="Groth M."/>
            <person name="Szafranski K."/>
            <person name="Schliwa M."/>
        </authorList>
    </citation>
    <scope>NUCLEOTIDE SEQUENCE [LARGE SCALE GENOMIC DNA]</scope>
</reference>
<comment type="caution">
    <text evidence="1">The sequence shown here is derived from an EMBL/GenBank/DDBJ whole genome shotgun (WGS) entry which is preliminary data.</text>
</comment>